<dbReference type="GeneID" id="108664305"/>
<dbReference type="AlphaFoldDB" id="A0A8B7MXT9"/>
<dbReference type="Proteomes" id="UP000694843">
    <property type="component" value="Unplaced"/>
</dbReference>
<accession>A0A8B7MXT9</accession>
<dbReference type="PROSITE" id="PS51257">
    <property type="entry name" value="PROKAR_LIPOPROTEIN"/>
    <property type="match status" value="1"/>
</dbReference>
<dbReference type="KEGG" id="hazt:108664305"/>
<proteinExistence type="predicted"/>
<dbReference type="RefSeq" id="XP_018006362.1">
    <property type="nucleotide sequence ID" value="XM_018150873.1"/>
</dbReference>
<dbReference type="InterPro" id="IPR008979">
    <property type="entry name" value="Galactose-bd-like_sf"/>
</dbReference>
<dbReference type="Gene3D" id="2.60.120.260">
    <property type="entry name" value="Galactose-binding domain-like"/>
    <property type="match status" value="1"/>
</dbReference>
<name>A0A8B7MXT9_HYAAZ</name>
<dbReference type="SUPFAM" id="SSF49785">
    <property type="entry name" value="Galactose-binding domain-like"/>
    <property type="match status" value="1"/>
</dbReference>
<organism evidence="1 2">
    <name type="scientific">Hyalella azteca</name>
    <name type="common">Amphipod</name>
    <dbReference type="NCBI Taxonomy" id="294128"/>
    <lineage>
        <taxon>Eukaryota</taxon>
        <taxon>Metazoa</taxon>
        <taxon>Ecdysozoa</taxon>
        <taxon>Arthropoda</taxon>
        <taxon>Crustacea</taxon>
        <taxon>Multicrustacea</taxon>
        <taxon>Malacostraca</taxon>
        <taxon>Eumalacostraca</taxon>
        <taxon>Peracarida</taxon>
        <taxon>Amphipoda</taxon>
        <taxon>Senticaudata</taxon>
        <taxon>Talitrida</taxon>
        <taxon>Talitroidea</taxon>
        <taxon>Hyalellidae</taxon>
        <taxon>Hyalella</taxon>
    </lineage>
</organism>
<evidence type="ECO:0000313" key="2">
    <source>
        <dbReference type="RefSeq" id="XP_018006362.1"/>
    </source>
</evidence>
<gene>
    <name evidence="2" type="primary">LOC108664305</name>
</gene>
<keyword evidence="1" id="KW-1185">Reference proteome</keyword>
<reference evidence="2" key="1">
    <citation type="submission" date="2025-08" db="UniProtKB">
        <authorList>
            <consortium name="RefSeq"/>
        </authorList>
    </citation>
    <scope>IDENTIFICATION</scope>
    <source>
        <tissue evidence="2">Whole organism</tissue>
    </source>
</reference>
<protein>
    <submittedName>
        <fullName evidence="2">Uncharacterized protein LOC108664305</fullName>
    </submittedName>
</protein>
<sequence>MIGREKMQRGGSIFVTALLVSCWALTVRALIETKSFIKVPNATKIPLDACFIDSPTVIIGNLVALCGSMCINNDQCEFFCTDETTNRCFLSRAVVSARYTEATTATVAIDACYSTLKIRDVIRQSANVTASPSYDSTTAVAKALDGYYCPDGSTAWEVYLSSQGDNPYYQIDFLEPIRVIETRIAFIYPGWASNVQIFLGNYSVFSQNPTFAYRPGIPSTNYFIESFLPSEPMVGRYLTVIAEVSSWFLGIGEIYVLV</sequence>
<evidence type="ECO:0000313" key="1">
    <source>
        <dbReference type="Proteomes" id="UP000694843"/>
    </source>
</evidence>